<gene>
    <name evidence="2" type="ORF">SAMN05216276_10867</name>
</gene>
<dbReference type="EMBL" id="FZOD01000086">
    <property type="protein sequence ID" value="SNT61882.1"/>
    <property type="molecule type" value="Genomic_DNA"/>
</dbReference>
<dbReference type="RefSeq" id="WP_089213206.1">
    <property type="nucleotide sequence ID" value="NZ_FZOD01000086.1"/>
</dbReference>
<feature type="compositionally biased region" description="Basic residues" evidence="1">
    <location>
        <begin position="1"/>
        <end position="18"/>
    </location>
</feature>
<evidence type="ECO:0000256" key="1">
    <source>
        <dbReference type="SAM" id="MobiDB-lite"/>
    </source>
</evidence>
<evidence type="ECO:0000313" key="2">
    <source>
        <dbReference type="EMBL" id="SNT61882.1"/>
    </source>
</evidence>
<proteinExistence type="predicted"/>
<organism evidence="2 3">
    <name type="scientific">Streptosporangium subroseum</name>
    <dbReference type="NCBI Taxonomy" id="106412"/>
    <lineage>
        <taxon>Bacteria</taxon>
        <taxon>Bacillati</taxon>
        <taxon>Actinomycetota</taxon>
        <taxon>Actinomycetes</taxon>
        <taxon>Streptosporangiales</taxon>
        <taxon>Streptosporangiaceae</taxon>
        <taxon>Streptosporangium</taxon>
    </lineage>
</organism>
<dbReference type="Proteomes" id="UP000198282">
    <property type="component" value="Unassembled WGS sequence"/>
</dbReference>
<protein>
    <submittedName>
        <fullName evidence="2">Uncharacterized protein</fullName>
    </submittedName>
</protein>
<name>A0A239P4I9_9ACTN</name>
<sequence>MSRKQPRRPARTARRASRTHPNPSAGVGLWTRLDHDVLGMPAPAVYIPAQALAPSTAADWGFQSMLHRDADAPIPFAHARDRHMAADLASDTEMILLSLPAEAFATTAPLVSAVPEPLSSGRFATSHPTAWTTAAYAAQSLLLLIGPDERPALPAGSDLADLWLFHSAIAVVPLVAPQPG</sequence>
<keyword evidence="3" id="KW-1185">Reference proteome</keyword>
<accession>A0A239P4I9</accession>
<dbReference type="AlphaFoldDB" id="A0A239P4I9"/>
<feature type="region of interest" description="Disordered" evidence="1">
    <location>
        <begin position="1"/>
        <end position="28"/>
    </location>
</feature>
<evidence type="ECO:0000313" key="3">
    <source>
        <dbReference type="Proteomes" id="UP000198282"/>
    </source>
</evidence>
<reference evidence="2 3" key="1">
    <citation type="submission" date="2017-06" db="EMBL/GenBank/DDBJ databases">
        <authorList>
            <person name="Kim H.J."/>
            <person name="Triplett B.A."/>
        </authorList>
    </citation>
    <scope>NUCLEOTIDE SEQUENCE [LARGE SCALE GENOMIC DNA]</scope>
    <source>
        <strain evidence="2 3">CGMCC 4.2132</strain>
    </source>
</reference>